<evidence type="ECO:0000256" key="1">
    <source>
        <dbReference type="ARBA" id="ARBA00004141"/>
    </source>
</evidence>
<dbReference type="Proteomes" id="UP000297737">
    <property type="component" value="Unassembled WGS sequence"/>
</dbReference>
<feature type="transmembrane region" description="Helical" evidence="6">
    <location>
        <begin position="41"/>
        <end position="61"/>
    </location>
</feature>
<dbReference type="RefSeq" id="WP_135244481.1">
    <property type="nucleotide sequence ID" value="NZ_SIHO01000001.1"/>
</dbReference>
<evidence type="ECO:0000313" key="7">
    <source>
        <dbReference type="EMBL" id="TFU05756.1"/>
    </source>
</evidence>
<feature type="transmembrane region" description="Helical" evidence="6">
    <location>
        <begin position="12"/>
        <end position="35"/>
    </location>
</feature>
<keyword evidence="4 6" id="KW-1133">Transmembrane helix</keyword>
<feature type="transmembrane region" description="Helical" evidence="6">
    <location>
        <begin position="100"/>
        <end position="121"/>
    </location>
</feature>
<dbReference type="InterPro" id="IPR006696">
    <property type="entry name" value="DUF423"/>
</dbReference>
<dbReference type="AlphaFoldDB" id="A0A4Y9EQ77"/>
<gene>
    <name evidence="7" type="ORF">EUV02_01635</name>
</gene>
<dbReference type="PANTHER" id="PTHR43461:SF1">
    <property type="entry name" value="TRANSMEMBRANE PROTEIN 256"/>
    <property type="match status" value="1"/>
</dbReference>
<protein>
    <submittedName>
        <fullName evidence="7">DUF423 domain-containing protein</fullName>
    </submittedName>
</protein>
<dbReference type="Pfam" id="PF04241">
    <property type="entry name" value="DUF423"/>
    <property type="match status" value="1"/>
</dbReference>
<reference evidence="7 8" key="1">
    <citation type="submission" date="2019-02" db="EMBL/GenBank/DDBJ databases">
        <title>Polymorphobacter sp. isolated from the lake at the Tibet of China.</title>
        <authorList>
            <person name="Li A."/>
        </authorList>
    </citation>
    <scope>NUCLEOTIDE SEQUENCE [LARGE SCALE GENOMIC DNA]</scope>
    <source>
        <strain evidence="7 8">DJ1R-1</strain>
    </source>
</reference>
<evidence type="ECO:0000256" key="2">
    <source>
        <dbReference type="ARBA" id="ARBA00009694"/>
    </source>
</evidence>
<dbReference type="EMBL" id="SIHO01000001">
    <property type="protein sequence ID" value="TFU05756.1"/>
    <property type="molecule type" value="Genomic_DNA"/>
</dbReference>
<evidence type="ECO:0000256" key="3">
    <source>
        <dbReference type="ARBA" id="ARBA00022692"/>
    </source>
</evidence>
<evidence type="ECO:0000256" key="5">
    <source>
        <dbReference type="ARBA" id="ARBA00023136"/>
    </source>
</evidence>
<comment type="similarity">
    <text evidence="2">Belongs to the UPF0382 family.</text>
</comment>
<accession>A0A4Y9EQ77</accession>
<evidence type="ECO:0000313" key="8">
    <source>
        <dbReference type="Proteomes" id="UP000297737"/>
    </source>
</evidence>
<dbReference type="GO" id="GO:0005886">
    <property type="term" value="C:plasma membrane"/>
    <property type="evidence" value="ECO:0007669"/>
    <property type="project" value="TreeGrafter"/>
</dbReference>
<keyword evidence="5 6" id="KW-0472">Membrane</keyword>
<comment type="subcellular location">
    <subcellularLocation>
        <location evidence="1">Membrane</location>
        <topology evidence="1">Multi-pass membrane protein</topology>
    </subcellularLocation>
</comment>
<comment type="caution">
    <text evidence="7">The sequence shown here is derived from an EMBL/GenBank/DDBJ whole genome shotgun (WGS) entry which is preliminary data.</text>
</comment>
<evidence type="ECO:0000256" key="6">
    <source>
        <dbReference type="SAM" id="Phobius"/>
    </source>
</evidence>
<keyword evidence="8" id="KW-1185">Reference proteome</keyword>
<evidence type="ECO:0000256" key="4">
    <source>
        <dbReference type="ARBA" id="ARBA00022989"/>
    </source>
</evidence>
<dbReference type="PANTHER" id="PTHR43461">
    <property type="entry name" value="TRANSMEMBRANE PROTEIN 256"/>
    <property type="match status" value="1"/>
</dbReference>
<name>A0A4Y9EQ77_9SPHN</name>
<keyword evidence="3 6" id="KW-0812">Transmembrane</keyword>
<sequence>MANLQPAGARWLPTLAALNGLLAVGVGAMAAHALTDPQAKAWATTAAAYQLPHAIAVFALLAWRDSRAVRGGAWALTLGTLLFGLSLDALALGAPRSVALFAPVGGSLMLGGWAWLIWVAARR</sequence>
<organism evidence="7 8">
    <name type="scientific">Glacieibacterium arshaanense</name>
    <dbReference type="NCBI Taxonomy" id="2511025"/>
    <lineage>
        <taxon>Bacteria</taxon>
        <taxon>Pseudomonadati</taxon>
        <taxon>Pseudomonadota</taxon>
        <taxon>Alphaproteobacteria</taxon>
        <taxon>Sphingomonadales</taxon>
        <taxon>Sphingosinicellaceae</taxon>
        <taxon>Glacieibacterium</taxon>
    </lineage>
</organism>
<feature type="transmembrane region" description="Helical" evidence="6">
    <location>
        <begin position="73"/>
        <end position="94"/>
    </location>
</feature>
<proteinExistence type="inferred from homology"/>